<accession>W6UV75</accession>
<evidence type="ECO:0000313" key="3">
    <source>
        <dbReference type="Proteomes" id="UP000019149"/>
    </source>
</evidence>
<evidence type="ECO:0000313" key="2">
    <source>
        <dbReference type="EMBL" id="EUB62292.1"/>
    </source>
</evidence>
<dbReference type="RefSeq" id="XP_024353488.1">
    <property type="nucleotide sequence ID" value="XM_024491994.1"/>
</dbReference>
<dbReference type="KEGG" id="egl:EGR_02745"/>
<sequence>MSVCSESCMSQQPVCGGSGSLVRPCWTGLPPCFQVTKLGYDADQMPLALRPRCPCCGCRQNPLHEFKISEVKRDGCAFDPCSPCDSKLYESYFESFALPAAAVRMSSCSDSQSAHAPLSLTAAIATLDAIGAVAKFITSTDTNQMDMVNTFVTEVKSYTVETPDGELLVIRDNCGVDNAGAGSRLDRLWKIKSRECERIPKGLIKMDGCFASSASKARPPLWMIGAASPVKHKTRLHRTSKSVPRNSKRRPGSSDLLVSNAMPSWLRRIVHPLSKPKKPLKLLQGEAVIPPSKVNSVATETQSEAEEPEDIVEKYERRLLAELEELAKNCRRQNYLDDLHTFNPTIATLDMREENFERLWSKARSRVDRRLTKSKQKHSSRLDGLSTGDALSYSCRSNLSARKSNSSGEENLTSDLDTLNDYSWRGMECTPAVNSKPIIRVQRKLKKGSNVVPSVRPRRLGE</sequence>
<reference evidence="2 3" key="1">
    <citation type="journal article" date="2013" name="Nat. Genet.">
        <title>The genome of the hydatid tapeworm Echinococcus granulosus.</title>
        <authorList>
            <person name="Zheng H."/>
            <person name="Zhang W."/>
            <person name="Zhang L."/>
            <person name="Zhang Z."/>
            <person name="Li J."/>
            <person name="Lu G."/>
            <person name="Zhu Y."/>
            <person name="Wang Y."/>
            <person name="Huang Y."/>
            <person name="Liu J."/>
            <person name="Kang H."/>
            <person name="Chen J."/>
            <person name="Wang L."/>
            <person name="Chen A."/>
            <person name="Yu S."/>
            <person name="Gao Z."/>
            <person name="Jin L."/>
            <person name="Gu W."/>
            <person name="Wang Z."/>
            <person name="Zhao L."/>
            <person name="Shi B."/>
            <person name="Wen H."/>
            <person name="Lin R."/>
            <person name="Jones M.K."/>
            <person name="Brejova B."/>
            <person name="Vinar T."/>
            <person name="Zhao G."/>
            <person name="McManus D.P."/>
            <person name="Chen Z."/>
            <person name="Zhou Y."/>
            <person name="Wang S."/>
        </authorList>
    </citation>
    <scope>NUCLEOTIDE SEQUENCE [LARGE SCALE GENOMIC DNA]</scope>
</reference>
<gene>
    <name evidence="2" type="ORF">EGR_02745</name>
</gene>
<keyword evidence="3" id="KW-1185">Reference proteome</keyword>
<comment type="caution">
    <text evidence="2">The sequence shown here is derived from an EMBL/GenBank/DDBJ whole genome shotgun (WGS) entry which is preliminary data.</text>
</comment>
<feature type="region of interest" description="Disordered" evidence="1">
    <location>
        <begin position="233"/>
        <end position="254"/>
    </location>
</feature>
<dbReference type="Proteomes" id="UP000019149">
    <property type="component" value="Unassembled WGS sequence"/>
</dbReference>
<dbReference type="EMBL" id="APAU02000013">
    <property type="protein sequence ID" value="EUB62292.1"/>
    <property type="molecule type" value="Genomic_DNA"/>
</dbReference>
<dbReference type="AlphaFoldDB" id="W6UV75"/>
<evidence type="ECO:0000256" key="1">
    <source>
        <dbReference type="SAM" id="MobiDB-lite"/>
    </source>
</evidence>
<feature type="compositionally biased region" description="Basic residues" evidence="1">
    <location>
        <begin position="233"/>
        <end position="251"/>
    </location>
</feature>
<dbReference type="OrthoDB" id="6277724at2759"/>
<dbReference type="GeneID" id="36338460"/>
<name>W6UV75_ECHGR</name>
<organism evidence="2 3">
    <name type="scientific">Echinococcus granulosus</name>
    <name type="common">Hydatid tapeworm</name>
    <dbReference type="NCBI Taxonomy" id="6210"/>
    <lineage>
        <taxon>Eukaryota</taxon>
        <taxon>Metazoa</taxon>
        <taxon>Spiralia</taxon>
        <taxon>Lophotrochozoa</taxon>
        <taxon>Platyhelminthes</taxon>
        <taxon>Cestoda</taxon>
        <taxon>Eucestoda</taxon>
        <taxon>Cyclophyllidea</taxon>
        <taxon>Taeniidae</taxon>
        <taxon>Echinococcus</taxon>
        <taxon>Echinococcus granulosus group</taxon>
    </lineage>
</organism>
<proteinExistence type="predicted"/>
<protein>
    <submittedName>
        <fullName evidence="2">Uncharacterized protein</fullName>
    </submittedName>
</protein>
<dbReference type="CTD" id="36338460"/>